<dbReference type="InterPro" id="IPR050312">
    <property type="entry name" value="IolE/XylAMocC-like"/>
</dbReference>
<protein>
    <submittedName>
        <fullName evidence="2">Xylose isomerase</fullName>
    </submittedName>
</protein>
<dbReference type="GO" id="GO:0016853">
    <property type="term" value="F:isomerase activity"/>
    <property type="evidence" value="ECO:0007669"/>
    <property type="project" value="UniProtKB-KW"/>
</dbReference>
<dbReference type="InterPro" id="IPR013022">
    <property type="entry name" value="Xyl_isomerase-like_TIM-brl"/>
</dbReference>
<keyword evidence="3" id="KW-1185">Reference proteome</keyword>
<comment type="caution">
    <text evidence="2">The sequence shown here is derived from an EMBL/GenBank/DDBJ whole genome shotgun (WGS) entry which is preliminary data.</text>
</comment>
<evidence type="ECO:0000259" key="1">
    <source>
        <dbReference type="Pfam" id="PF01261"/>
    </source>
</evidence>
<accession>A0A1C1YX21</accession>
<organism evidence="2 3">
    <name type="scientific">Hoeflea olei</name>
    <dbReference type="NCBI Taxonomy" id="1480615"/>
    <lineage>
        <taxon>Bacteria</taxon>
        <taxon>Pseudomonadati</taxon>
        <taxon>Pseudomonadota</taxon>
        <taxon>Alphaproteobacteria</taxon>
        <taxon>Hyphomicrobiales</taxon>
        <taxon>Rhizobiaceae</taxon>
        <taxon>Hoeflea</taxon>
    </lineage>
</organism>
<proteinExistence type="predicted"/>
<dbReference type="OrthoDB" id="9798407at2"/>
<dbReference type="PANTHER" id="PTHR12110:SF41">
    <property type="entry name" value="INOSOSE DEHYDRATASE"/>
    <property type="match status" value="1"/>
</dbReference>
<evidence type="ECO:0000313" key="3">
    <source>
        <dbReference type="Proteomes" id="UP000094795"/>
    </source>
</evidence>
<dbReference type="Gene3D" id="3.20.20.150">
    <property type="entry name" value="Divalent-metal-dependent TIM barrel enzymes"/>
    <property type="match status" value="1"/>
</dbReference>
<dbReference type="AlphaFoldDB" id="A0A1C1YX21"/>
<dbReference type="InterPro" id="IPR036237">
    <property type="entry name" value="Xyl_isomerase-like_sf"/>
</dbReference>
<dbReference type="STRING" id="1480615.AWJ14_01405"/>
<dbReference type="Proteomes" id="UP000094795">
    <property type="component" value="Unassembled WGS sequence"/>
</dbReference>
<dbReference type="PANTHER" id="PTHR12110">
    <property type="entry name" value="HYDROXYPYRUVATE ISOMERASE"/>
    <property type="match status" value="1"/>
</dbReference>
<reference evidence="2 3" key="1">
    <citation type="submission" date="2015-12" db="EMBL/GenBank/DDBJ databases">
        <authorList>
            <person name="Shamseldin A."/>
            <person name="Moawad H."/>
            <person name="Abd El-Rahim W.M."/>
            <person name="Sadowsky M.J."/>
        </authorList>
    </citation>
    <scope>NUCLEOTIDE SEQUENCE [LARGE SCALE GENOMIC DNA]</scope>
    <source>
        <strain evidence="2 3">JC234</strain>
    </source>
</reference>
<sequence>MNFSFQLYSARKFQPWPDVLSMLAEAGYAHVEGFGGVYEDPSGFRALLDRNGLTMPSGHFSINALENDLETVFTIAATLGIERIFCPHITVEQRPADAEGWRDFARRLGAVGDKVRARGYAFGWHNHDFEFVKLENGATPMQILLDAAPAIDWEADIAWIARGGADPFEWIANYGNRITAVHVKDIAPAGQALDEDGWADVGHGTLDWPRLFREIAARTPARLMVMEHDNPLDARRFASRSLEFARGAAE</sequence>
<name>A0A1C1YX21_9HYPH</name>
<dbReference type="Pfam" id="PF01261">
    <property type="entry name" value="AP_endonuc_2"/>
    <property type="match status" value="1"/>
</dbReference>
<gene>
    <name evidence="2" type="ORF">AWJ14_01405</name>
</gene>
<dbReference type="SUPFAM" id="SSF51658">
    <property type="entry name" value="Xylose isomerase-like"/>
    <property type="match status" value="1"/>
</dbReference>
<evidence type="ECO:0000313" key="2">
    <source>
        <dbReference type="EMBL" id="OCW58048.1"/>
    </source>
</evidence>
<dbReference type="RefSeq" id="WP_066177435.1">
    <property type="nucleotide sequence ID" value="NZ_LQZT01000011.1"/>
</dbReference>
<dbReference type="EMBL" id="LQZT01000011">
    <property type="protein sequence ID" value="OCW58048.1"/>
    <property type="molecule type" value="Genomic_DNA"/>
</dbReference>
<keyword evidence="2" id="KW-0413">Isomerase</keyword>
<feature type="domain" description="Xylose isomerase-like TIM barrel" evidence="1">
    <location>
        <begin position="23"/>
        <end position="232"/>
    </location>
</feature>